<keyword evidence="2" id="KW-0442">Lipid degradation</keyword>
<dbReference type="InterPro" id="IPR029058">
    <property type="entry name" value="AB_hydrolase_fold"/>
</dbReference>
<feature type="region of interest" description="Disordered" evidence="4">
    <location>
        <begin position="43"/>
        <end position="84"/>
    </location>
</feature>
<evidence type="ECO:0000256" key="5">
    <source>
        <dbReference type="SAM" id="SignalP"/>
    </source>
</evidence>
<dbReference type="EMBL" id="JANUGQ010000038">
    <property type="protein sequence ID" value="MCS0639570.1"/>
    <property type="molecule type" value="Genomic_DNA"/>
</dbReference>
<comment type="caution">
    <text evidence="6">The sequence shown here is derived from an EMBL/GenBank/DDBJ whole genome shotgun (WGS) entry which is preliminary data.</text>
</comment>
<keyword evidence="7" id="KW-1185">Reference proteome</keyword>
<feature type="signal peptide" evidence="5">
    <location>
        <begin position="1"/>
        <end position="31"/>
    </location>
</feature>
<dbReference type="SUPFAM" id="SSF53474">
    <property type="entry name" value="alpha/beta-Hydrolases"/>
    <property type="match status" value="1"/>
</dbReference>
<evidence type="ECO:0000313" key="6">
    <source>
        <dbReference type="EMBL" id="MCS0639570.1"/>
    </source>
</evidence>
<proteinExistence type="predicted"/>
<reference evidence="6" key="1">
    <citation type="submission" date="2022-08" db="EMBL/GenBank/DDBJ databases">
        <authorList>
            <person name="Somphong A."/>
            <person name="Phongsopitanun W."/>
        </authorList>
    </citation>
    <scope>NUCLEOTIDE SEQUENCE</scope>
    <source>
        <strain evidence="6">LP05-1</strain>
    </source>
</reference>
<protein>
    <submittedName>
        <fullName evidence="6">Alpha/beta hydrolase</fullName>
    </submittedName>
</protein>
<keyword evidence="3" id="KW-0443">Lipid metabolism</keyword>
<evidence type="ECO:0000256" key="3">
    <source>
        <dbReference type="ARBA" id="ARBA00023098"/>
    </source>
</evidence>
<dbReference type="PROSITE" id="PS51318">
    <property type="entry name" value="TAT"/>
    <property type="match status" value="1"/>
</dbReference>
<evidence type="ECO:0000256" key="4">
    <source>
        <dbReference type="SAM" id="MobiDB-lite"/>
    </source>
</evidence>
<accession>A0ABT2CQH8</accession>
<dbReference type="Gene3D" id="3.40.50.1820">
    <property type="entry name" value="alpha/beta hydrolase"/>
    <property type="match status" value="1"/>
</dbReference>
<dbReference type="GO" id="GO:0016787">
    <property type="term" value="F:hydrolase activity"/>
    <property type="evidence" value="ECO:0007669"/>
    <property type="project" value="UniProtKB-KW"/>
</dbReference>
<dbReference type="Proteomes" id="UP001431313">
    <property type="component" value="Unassembled WGS sequence"/>
</dbReference>
<dbReference type="InterPro" id="IPR006311">
    <property type="entry name" value="TAT_signal"/>
</dbReference>
<feature type="chain" id="PRO_5045642073" evidence="5">
    <location>
        <begin position="32"/>
        <end position="415"/>
    </location>
</feature>
<sequence>MKRSINRARRQLTGLALALALAGVAAPAAHAAPVTPAVPVAVSPAAGGHPDGSAGGSRTETPATRLTLPRPTGPHAVGRSVFPLADHGRPDPWVPASGDRRLMVTMDYPALPGPGPRARYAEPEEARLLAKGQSPSPGENVIRALSEARVHARTEAVPLPGRHPLVVLSPGFGMARFTLTTLAEDLASRGYVVALVDHAYESTGTLFPDGTVTTCAACEAADTPEELRRVTTGRGQDVSFLLDSLLGDRPAWRHAGMIDARHIGMAGHSIGGAAAVSAMAGDDRIRAGVNMDGTFQDPVPAGGLDGRPFMLLGADKHHRPATLDPSWDAAWSRLDGWKRWVTVRGAGHLWFSDAPVLVEQLGLPPEEGAELGADRTVALVRSYMAAFFDRHLRHRAAPLLDGPTPENPEVVFHRP</sequence>
<keyword evidence="1 6" id="KW-0378">Hydrolase</keyword>
<evidence type="ECO:0000256" key="2">
    <source>
        <dbReference type="ARBA" id="ARBA00022963"/>
    </source>
</evidence>
<name>A0ABT2CQH8_9ACTN</name>
<evidence type="ECO:0000256" key="1">
    <source>
        <dbReference type="ARBA" id="ARBA00022801"/>
    </source>
</evidence>
<dbReference type="Pfam" id="PF03403">
    <property type="entry name" value="PAF-AH_p_II"/>
    <property type="match status" value="2"/>
</dbReference>
<feature type="compositionally biased region" description="Low complexity" evidence="4">
    <location>
        <begin position="58"/>
        <end position="70"/>
    </location>
</feature>
<dbReference type="RefSeq" id="WP_258790890.1">
    <property type="nucleotide sequence ID" value="NZ_JANUGQ010000038.1"/>
</dbReference>
<evidence type="ECO:0000313" key="7">
    <source>
        <dbReference type="Proteomes" id="UP001431313"/>
    </source>
</evidence>
<keyword evidence="5" id="KW-0732">Signal</keyword>
<dbReference type="PANTHER" id="PTHR10272">
    <property type="entry name" value="PLATELET-ACTIVATING FACTOR ACETYLHYDROLASE"/>
    <property type="match status" value="1"/>
</dbReference>
<organism evidence="6 7">
    <name type="scientific">Streptomyces pyxinae</name>
    <dbReference type="NCBI Taxonomy" id="2970734"/>
    <lineage>
        <taxon>Bacteria</taxon>
        <taxon>Bacillati</taxon>
        <taxon>Actinomycetota</taxon>
        <taxon>Actinomycetes</taxon>
        <taxon>Kitasatosporales</taxon>
        <taxon>Streptomycetaceae</taxon>
        <taxon>Streptomyces</taxon>
    </lineage>
</organism>
<gene>
    <name evidence="6" type="ORF">NX801_28835</name>
</gene>
<dbReference type="PANTHER" id="PTHR10272:SF0">
    <property type="entry name" value="PLATELET-ACTIVATING FACTOR ACETYLHYDROLASE"/>
    <property type="match status" value="1"/>
</dbReference>